<dbReference type="GO" id="GO:0019058">
    <property type="term" value="P:viral life cycle"/>
    <property type="evidence" value="ECO:0007669"/>
    <property type="project" value="InterPro"/>
</dbReference>
<name>A0NQ82_ROSAI</name>
<dbReference type="Proteomes" id="UP000004848">
    <property type="component" value="Unassembled WGS sequence"/>
</dbReference>
<comment type="caution">
    <text evidence="1">The sequence shown here is derived from an EMBL/GenBank/DDBJ whole genome shotgun (WGS) entry which is preliminary data.</text>
</comment>
<sequence length="88" mass="9467">MSISSIIQIGGEDVDINAPCDVVTALKKRLIAVASGSSELIIRMGGEEVTFSKANVTQLKSLIADYEGQCARANGKGRQGRSRRLRFI</sequence>
<dbReference type="OrthoDB" id="7918661at2"/>
<dbReference type="InterPro" id="IPR036626">
    <property type="entry name" value="GpW_sf"/>
</dbReference>
<dbReference type="Gene3D" id="3.30.1580.10">
    <property type="entry name" value="Head-to-tail joining protein W"/>
    <property type="match status" value="1"/>
</dbReference>
<accession>A0NQ82</accession>
<dbReference type="EMBL" id="AAUW01000004">
    <property type="protein sequence ID" value="EAV44940.1"/>
    <property type="molecule type" value="Genomic_DNA"/>
</dbReference>
<evidence type="ECO:0000313" key="2">
    <source>
        <dbReference type="Proteomes" id="UP000004848"/>
    </source>
</evidence>
<proteinExistence type="predicted"/>
<dbReference type="AlphaFoldDB" id="A0NQ82"/>
<protein>
    <recommendedName>
        <fullName evidence="3">GpW protein</fullName>
    </recommendedName>
</protein>
<dbReference type="RefSeq" id="WP_006933055.1">
    <property type="nucleotide sequence ID" value="NZ_AAUW01000004.1"/>
</dbReference>
<evidence type="ECO:0008006" key="3">
    <source>
        <dbReference type="Google" id="ProtNLM"/>
    </source>
</evidence>
<gene>
    <name evidence="1" type="ORF">SIAM614_13033</name>
</gene>
<organism evidence="1 2">
    <name type="scientific">Roseibium aggregatum (strain ATCC 25650 / DSM 13394 / JCM 20685 / NBRC 16684 / NCIMB 2208 / IAM 12614 / B1)</name>
    <name type="common">Stappia aggregata</name>
    <dbReference type="NCBI Taxonomy" id="384765"/>
    <lineage>
        <taxon>Bacteria</taxon>
        <taxon>Pseudomonadati</taxon>
        <taxon>Pseudomonadota</taxon>
        <taxon>Alphaproteobacteria</taxon>
        <taxon>Hyphomicrobiales</taxon>
        <taxon>Stappiaceae</taxon>
        <taxon>Roseibium</taxon>
    </lineage>
</organism>
<reference evidence="1 2" key="1">
    <citation type="submission" date="2006-05" db="EMBL/GenBank/DDBJ databases">
        <authorList>
            <person name="King G."/>
            <person name="Ferriera S."/>
            <person name="Johnson J."/>
            <person name="Kravitz S."/>
            <person name="Beeson K."/>
            <person name="Sutton G."/>
            <person name="Rogers Y.-H."/>
            <person name="Friedman R."/>
            <person name="Frazier M."/>
            <person name="Venter J.C."/>
        </authorList>
    </citation>
    <scope>NUCLEOTIDE SEQUENCE [LARGE SCALE GENOMIC DNA]</scope>
    <source>
        <strain evidence="2">ATCC 25650 / DSM 13394 / JCM 20685 / NBRC 16684 / NCIMB 2208 / IAM 12614 / B1</strain>
    </source>
</reference>
<evidence type="ECO:0000313" key="1">
    <source>
        <dbReference type="EMBL" id="EAV44940.1"/>
    </source>
</evidence>
<dbReference type="SUPFAM" id="SSF64210">
    <property type="entry name" value="Head-to-tail joining protein W, gpW"/>
    <property type="match status" value="1"/>
</dbReference>
<dbReference type="GeneID" id="68845699"/>